<evidence type="ECO:0000256" key="3">
    <source>
        <dbReference type="ARBA" id="ARBA00012856"/>
    </source>
</evidence>
<accession>A0ABN6MC30</accession>
<dbReference type="InterPro" id="IPR024072">
    <property type="entry name" value="DHFR-like_dom_sf"/>
</dbReference>
<dbReference type="EMBL" id="AP025516">
    <property type="protein sequence ID" value="BDD89406.1"/>
    <property type="molecule type" value="Genomic_DNA"/>
</dbReference>
<dbReference type="Proteomes" id="UP000830055">
    <property type="component" value="Chromosome"/>
</dbReference>
<evidence type="ECO:0000256" key="9">
    <source>
        <dbReference type="RuleBase" id="RU004474"/>
    </source>
</evidence>
<evidence type="ECO:0000313" key="12">
    <source>
        <dbReference type="Proteomes" id="UP000830055"/>
    </source>
</evidence>
<comment type="similarity">
    <text evidence="2 8 9">Belongs to the dihydrofolate reductase family.</text>
</comment>
<dbReference type="PRINTS" id="PR00070">
    <property type="entry name" value="DHFR"/>
</dbReference>
<gene>
    <name evidence="11" type="primary">folA</name>
    <name evidence="11" type="ORF">DPPLL_37710</name>
</gene>
<name>A0ABN6MC30_9BACT</name>
<evidence type="ECO:0000256" key="2">
    <source>
        <dbReference type="ARBA" id="ARBA00009539"/>
    </source>
</evidence>
<keyword evidence="6 8" id="KW-0560">Oxidoreductase</keyword>
<evidence type="ECO:0000256" key="7">
    <source>
        <dbReference type="ARBA" id="ARBA00025067"/>
    </source>
</evidence>
<dbReference type="PIRSF" id="PIRSF000194">
    <property type="entry name" value="DHFR"/>
    <property type="match status" value="1"/>
</dbReference>
<keyword evidence="4 8" id="KW-0554">One-carbon metabolism</keyword>
<keyword evidence="12" id="KW-1185">Reference proteome</keyword>
<dbReference type="PANTHER" id="PTHR48069:SF3">
    <property type="entry name" value="DIHYDROFOLATE REDUCTASE"/>
    <property type="match status" value="1"/>
</dbReference>
<evidence type="ECO:0000256" key="4">
    <source>
        <dbReference type="ARBA" id="ARBA00022563"/>
    </source>
</evidence>
<dbReference type="InterPro" id="IPR017925">
    <property type="entry name" value="DHFR_CS"/>
</dbReference>
<evidence type="ECO:0000256" key="5">
    <source>
        <dbReference type="ARBA" id="ARBA00022857"/>
    </source>
</evidence>
<organism evidence="11 12">
    <name type="scientific">Desulfofustis limnaeus</name>
    <dbReference type="NCBI Taxonomy" id="2740163"/>
    <lineage>
        <taxon>Bacteria</taxon>
        <taxon>Pseudomonadati</taxon>
        <taxon>Thermodesulfobacteriota</taxon>
        <taxon>Desulfobulbia</taxon>
        <taxon>Desulfobulbales</taxon>
        <taxon>Desulfocapsaceae</taxon>
        <taxon>Desulfofustis</taxon>
    </lineage>
</organism>
<protein>
    <recommendedName>
        <fullName evidence="3 8">Dihydrofolate reductase</fullName>
        <ecNumber evidence="3 8">1.5.1.3</ecNumber>
    </recommendedName>
</protein>
<dbReference type="SUPFAM" id="SSF53597">
    <property type="entry name" value="Dihydrofolate reductase-like"/>
    <property type="match status" value="1"/>
</dbReference>
<proteinExistence type="inferred from homology"/>
<reference evidence="11 12" key="1">
    <citation type="submission" date="2022-01" db="EMBL/GenBank/DDBJ databases">
        <title>Desulfofustis limnae sp. nov., a novel mesophilic sulfate-reducing bacterium isolated from marsh soil.</title>
        <authorList>
            <person name="Watanabe M."/>
            <person name="Takahashi A."/>
            <person name="Kojima H."/>
            <person name="Fukui M."/>
        </authorList>
    </citation>
    <scope>NUCLEOTIDE SEQUENCE [LARGE SCALE GENOMIC DNA]</scope>
    <source>
        <strain evidence="11 12">PPLL</strain>
    </source>
</reference>
<evidence type="ECO:0000256" key="6">
    <source>
        <dbReference type="ARBA" id="ARBA00023002"/>
    </source>
</evidence>
<dbReference type="EC" id="1.5.1.3" evidence="3 8"/>
<evidence type="ECO:0000256" key="8">
    <source>
        <dbReference type="PIRNR" id="PIRNR000194"/>
    </source>
</evidence>
<comment type="catalytic activity">
    <reaction evidence="8">
        <text>(6S)-5,6,7,8-tetrahydrofolate + NADP(+) = 7,8-dihydrofolate + NADPH + H(+)</text>
        <dbReference type="Rhea" id="RHEA:15009"/>
        <dbReference type="ChEBI" id="CHEBI:15378"/>
        <dbReference type="ChEBI" id="CHEBI:57451"/>
        <dbReference type="ChEBI" id="CHEBI:57453"/>
        <dbReference type="ChEBI" id="CHEBI:57783"/>
        <dbReference type="ChEBI" id="CHEBI:58349"/>
        <dbReference type="EC" id="1.5.1.3"/>
    </reaction>
</comment>
<dbReference type="CDD" id="cd00209">
    <property type="entry name" value="DHFR"/>
    <property type="match status" value="1"/>
</dbReference>
<dbReference type="Gene3D" id="3.40.430.10">
    <property type="entry name" value="Dihydrofolate Reductase, subunit A"/>
    <property type="match status" value="1"/>
</dbReference>
<evidence type="ECO:0000259" key="10">
    <source>
        <dbReference type="PROSITE" id="PS51330"/>
    </source>
</evidence>
<dbReference type="InterPro" id="IPR001796">
    <property type="entry name" value="DHFR_dom"/>
</dbReference>
<dbReference type="PANTHER" id="PTHR48069">
    <property type="entry name" value="DIHYDROFOLATE REDUCTASE"/>
    <property type="match status" value="1"/>
</dbReference>
<comment type="pathway">
    <text evidence="1 8">Cofactor biosynthesis; tetrahydrofolate biosynthesis; 5,6,7,8-tetrahydrofolate from 7,8-dihydrofolate: step 1/1.</text>
</comment>
<sequence length="160" mass="17897">MPEVIIVVAVARNGVIGDRGKLPWHLPSDLRHFKETTMGHPLVMGRKTFEAIGKPLPGRENIVLSRDAARSFPGCKTCRSLADALDYCKDKEKIFVIGGGELFRAALPVTDTIIVTALERDVPGDVSFPSIDSRQFAIVEQKRLVREEPYSIIHYQRIRT</sequence>
<dbReference type="Pfam" id="PF00186">
    <property type="entry name" value="DHFR_1"/>
    <property type="match status" value="1"/>
</dbReference>
<feature type="domain" description="DHFR" evidence="10">
    <location>
        <begin position="3"/>
        <end position="157"/>
    </location>
</feature>
<keyword evidence="5 8" id="KW-0521">NADP</keyword>
<dbReference type="RefSeq" id="WP_284152710.1">
    <property type="nucleotide sequence ID" value="NZ_AP025516.1"/>
</dbReference>
<dbReference type="PROSITE" id="PS51330">
    <property type="entry name" value="DHFR_2"/>
    <property type="match status" value="1"/>
</dbReference>
<dbReference type="PROSITE" id="PS00075">
    <property type="entry name" value="DHFR_1"/>
    <property type="match status" value="1"/>
</dbReference>
<dbReference type="InterPro" id="IPR012259">
    <property type="entry name" value="DHFR"/>
</dbReference>
<evidence type="ECO:0000313" key="11">
    <source>
        <dbReference type="EMBL" id="BDD89406.1"/>
    </source>
</evidence>
<comment type="function">
    <text evidence="7 8">Key enzyme in folate metabolism. Catalyzes an essential reaction for de novo glycine and purine synthesis, and for DNA precursor synthesis.</text>
</comment>
<evidence type="ECO:0000256" key="1">
    <source>
        <dbReference type="ARBA" id="ARBA00004903"/>
    </source>
</evidence>